<evidence type="ECO:0000256" key="4">
    <source>
        <dbReference type="ARBA" id="ARBA00022989"/>
    </source>
</evidence>
<feature type="transmembrane region" description="Helical" evidence="6">
    <location>
        <begin position="101"/>
        <end position="120"/>
    </location>
</feature>
<feature type="transmembrane region" description="Helical" evidence="6">
    <location>
        <begin position="165"/>
        <end position="188"/>
    </location>
</feature>
<proteinExistence type="evidence at transcript level"/>
<protein>
    <recommendedName>
        <fullName evidence="2">Transmembrane protein 267</fullName>
    </recommendedName>
</protein>
<evidence type="ECO:0000256" key="7">
    <source>
        <dbReference type="SAM" id="SignalP"/>
    </source>
</evidence>
<dbReference type="Pfam" id="PF04307">
    <property type="entry name" value="YdjM"/>
    <property type="match status" value="1"/>
</dbReference>
<feature type="chain" id="PRO_5004737782" description="Transmembrane protein 267" evidence="7">
    <location>
        <begin position="21"/>
        <end position="198"/>
    </location>
</feature>
<keyword evidence="3 6" id="KW-0812">Transmembrane</keyword>
<keyword evidence="7" id="KW-0732">Signal</keyword>
<evidence type="ECO:0000256" key="1">
    <source>
        <dbReference type="ARBA" id="ARBA00004141"/>
    </source>
</evidence>
<feature type="signal peptide" evidence="7">
    <location>
        <begin position="1"/>
        <end position="20"/>
    </location>
</feature>
<dbReference type="InterPro" id="IPR026572">
    <property type="entry name" value="TMEM267"/>
</dbReference>
<evidence type="ECO:0000313" key="8">
    <source>
        <dbReference type="EMBL" id="JAB70782.1"/>
    </source>
</evidence>
<dbReference type="GO" id="GO:0016020">
    <property type="term" value="C:membrane"/>
    <property type="evidence" value="ECO:0007669"/>
    <property type="project" value="UniProtKB-SubCell"/>
</dbReference>
<sequence length="198" mass="21505">MPVLFYLGTIIFTVVVSTLGDQVVAHEYLGNFLWLRAAADNVTHGLIGLICWVAACGPRCFPASLRESILCGLIACALDVDHFVAAASVKIEDATRLRARPFLHCTSIVILAILMVMLAARLTGQLQLYHLTLMASVAVTSHHLRDSLRRGLWLWPYGSTPPVKIGFYYAGLGCIILVVIVGDTGLACEKEEPNVSLV</sequence>
<organism evidence="8">
    <name type="scientific">Ixodes ricinus</name>
    <name type="common">Common tick</name>
    <name type="synonym">Acarus ricinus</name>
    <dbReference type="NCBI Taxonomy" id="34613"/>
    <lineage>
        <taxon>Eukaryota</taxon>
        <taxon>Metazoa</taxon>
        <taxon>Ecdysozoa</taxon>
        <taxon>Arthropoda</taxon>
        <taxon>Chelicerata</taxon>
        <taxon>Arachnida</taxon>
        <taxon>Acari</taxon>
        <taxon>Parasitiformes</taxon>
        <taxon>Ixodida</taxon>
        <taxon>Ixodoidea</taxon>
        <taxon>Ixodidae</taxon>
        <taxon>Ixodinae</taxon>
        <taxon>Ixodes</taxon>
    </lineage>
</organism>
<accession>V5H8B4</accession>
<dbReference type="AlphaFoldDB" id="V5H8B4"/>
<comment type="subcellular location">
    <subcellularLocation>
        <location evidence="1">Membrane</location>
        <topology evidence="1">Multi-pass membrane protein</topology>
    </subcellularLocation>
</comment>
<dbReference type="PANTHER" id="PTHR13628">
    <property type="entry name" value="TRANSMEMBRANE PROTEIN 267"/>
    <property type="match status" value="1"/>
</dbReference>
<evidence type="ECO:0000256" key="6">
    <source>
        <dbReference type="SAM" id="Phobius"/>
    </source>
</evidence>
<reference evidence="8" key="1">
    <citation type="journal article" date="2015" name="Sci. Rep.">
        <title>Tissue- and time-dependent transcription in Ixodes ricinus salivary glands and midguts when blood feeding on the vertebrate host.</title>
        <authorList>
            <person name="Kotsyfakis M."/>
            <person name="Schwarz A."/>
            <person name="Erhart J."/>
            <person name="Ribeiro J.M."/>
        </authorList>
    </citation>
    <scope>NUCLEOTIDE SEQUENCE</scope>
    <source>
        <tissue evidence="8">Salivary gland and midgut</tissue>
    </source>
</reference>
<dbReference type="PANTHER" id="PTHR13628:SF1">
    <property type="entry name" value="TRANSMEMBRANE PROTEIN 267"/>
    <property type="match status" value="1"/>
</dbReference>
<dbReference type="EMBL" id="GANP01013686">
    <property type="protein sequence ID" value="JAB70782.1"/>
    <property type="molecule type" value="mRNA"/>
</dbReference>
<feature type="transmembrane region" description="Helical" evidence="6">
    <location>
        <begin position="44"/>
        <end position="61"/>
    </location>
</feature>
<evidence type="ECO:0000256" key="5">
    <source>
        <dbReference type="ARBA" id="ARBA00023136"/>
    </source>
</evidence>
<evidence type="ECO:0000256" key="2">
    <source>
        <dbReference type="ARBA" id="ARBA00013977"/>
    </source>
</evidence>
<evidence type="ECO:0000256" key="3">
    <source>
        <dbReference type="ARBA" id="ARBA00022692"/>
    </source>
</evidence>
<name>V5H8B4_IXORI</name>
<keyword evidence="4 6" id="KW-1133">Transmembrane helix</keyword>
<keyword evidence="5 6" id="KW-0472">Membrane</keyword>
<dbReference type="InterPro" id="IPR007404">
    <property type="entry name" value="YdjM-like"/>
</dbReference>